<evidence type="ECO:0000313" key="5">
    <source>
        <dbReference type="EMBL" id="MBO1080421.1"/>
    </source>
</evidence>
<protein>
    <submittedName>
        <fullName evidence="5">EF-P lysine aminoacylase GenX</fullName>
    </submittedName>
</protein>
<name>A0ABS3KVT2_9PROT</name>
<evidence type="ECO:0000256" key="3">
    <source>
        <dbReference type="ARBA" id="ARBA00022840"/>
    </source>
</evidence>
<proteinExistence type="predicted"/>
<sequence>MPDALDSLPEWHPSRLAARLPALRARARLLAATRSFFNLRGYTEIETPALVPAPGMEVHLAAFRTAFRPLLGGADQPLWLRTSPELAIKRLLAGGAGPVFELARVWRNGEVSSRHGPEFTMLEWYRPGADLCSLMRETEAFLKAVLPARVRHGATATDLSGPFERLTVAEAFARHCDGIDILATVDAAGAGDAAALREAAMRAGLPPRGEEGWEDLFFRLLLERIEPRLGQARPTFLTHWPAPQAALARRDPADPRVALRFELFVAGLELANAFDELTDAAEQAERFAHDVRERERLYGEGWPVDEDFLDALRHGMPATAGIAMGFDRLAMLAAGTDSIEDTLWLGRWPYSRD</sequence>
<evidence type="ECO:0000256" key="2">
    <source>
        <dbReference type="ARBA" id="ARBA00022741"/>
    </source>
</evidence>
<dbReference type="SUPFAM" id="SSF55681">
    <property type="entry name" value="Class II aaRS and biotin synthetases"/>
    <property type="match status" value="1"/>
</dbReference>
<dbReference type="InterPro" id="IPR045864">
    <property type="entry name" value="aa-tRNA-synth_II/BPL/LPL"/>
</dbReference>
<dbReference type="InterPro" id="IPR006195">
    <property type="entry name" value="aa-tRNA-synth_II"/>
</dbReference>
<dbReference type="InterPro" id="IPR018149">
    <property type="entry name" value="Lys-tRNA-synth_II_C"/>
</dbReference>
<dbReference type="PRINTS" id="PR00982">
    <property type="entry name" value="TRNASYNTHLYS"/>
</dbReference>
<gene>
    <name evidence="5" type="primary">genX</name>
    <name evidence="5" type="ORF">IAI61_15370</name>
</gene>
<evidence type="ECO:0000256" key="1">
    <source>
        <dbReference type="ARBA" id="ARBA00022598"/>
    </source>
</evidence>
<keyword evidence="6" id="KW-1185">Reference proteome</keyword>
<dbReference type="InterPro" id="IPR004525">
    <property type="entry name" value="EpmA"/>
</dbReference>
<evidence type="ECO:0000313" key="6">
    <source>
        <dbReference type="Proteomes" id="UP001518989"/>
    </source>
</evidence>
<dbReference type="Pfam" id="PF00152">
    <property type="entry name" value="tRNA-synt_2"/>
    <property type="match status" value="1"/>
</dbReference>
<dbReference type="InterPro" id="IPR004364">
    <property type="entry name" value="Aa-tRNA-synt_II"/>
</dbReference>
<keyword evidence="2" id="KW-0547">Nucleotide-binding</keyword>
<dbReference type="EMBL" id="JACTNG010000008">
    <property type="protein sequence ID" value="MBO1080421.1"/>
    <property type="molecule type" value="Genomic_DNA"/>
</dbReference>
<keyword evidence="1" id="KW-0436">Ligase</keyword>
<feature type="domain" description="Aminoacyl-transfer RNA synthetases class-II family profile" evidence="4">
    <location>
        <begin position="23"/>
        <end position="349"/>
    </location>
</feature>
<dbReference type="PANTHER" id="PTHR42918">
    <property type="entry name" value="LYSYL-TRNA SYNTHETASE"/>
    <property type="match status" value="1"/>
</dbReference>
<accession>A0ABS3KVT2</accession>
<organism evidence="5 6">
    <name type="scientific">Roseomonas haemaphysalidis</name>
    <dbReference type="NCBI Taxonomy" id="2768162"/>
    <lineage>
        <taxon>Bacteria</taxon>
        <taxon>Pseudomonadati</taxon>
        <taxon>Pseudomonadota</taxon>
        <taxon>Alphaproteobacteria</taxon>
        <taxon>Acetobacterales</taxon>
        <taxon>Roseomonadaceae</taxon>
        <taxon>Roseomonas</taxon>
    </lineage>
</organism>
<dbReference type="NCBIfam" id="NF006828">
    <property type="entry name" value="PRK09350.1"/>
    <property type="match status" value="1"/>
</dbReference>
<dbReference type="PROSITE" id="PS50862">
    <property type="entry name" value="AA_TRNA_LIGASE_II"/>
    <property type="match status" value="1"/>
</dbReference>
<dbReference type="Gene3D" id="3.30.930.10">
    <property type="entry name" value="Bira Bifunctional Protein, Domain 2"/>
    <property type="match status" value="1"/>
</dbReference>
<keyword evidence="3" id="KW-0067">ATP-binding</keyword>
<dbReference type="NCBIfam" id="TIGR00462">
    <property type="entry name" value="genX"/>
    <property type="match status" value="1"/>
</dbReference>
<comment type="caution">
    <text evidence="5">The sequence shown here is derived from an EMBL/GenBank/DDBJ whole genome shotgun (WGS) entry which is preliminary data.</text>
</comment>
<dbReference type="PANTHER" id="PTHR42918:SF6">
    <property type="entry name" value="ELONGATION FACTOR P--(R)-BETA-LYSINE LIGASE"/>
    <property type="match status" value="1"/>
</dbReference>
<dbReference type="Proteomes" id="UP001518989">
    <property type="component" value="Unassembled WGS sequence"/>
</dbReference>
<evidence type="ECO:0000259" key="4">
    <source>
        <dbReference type="PROSITE" id="PS50862"/>
    </source>
</evidence>
<reference evidence="5 6" key="1">
    <citation type="submission" date="2020-09" db="EMBL/GenBank/DDBJ databases">
        <title>Roseomonas.</title>
        <authorList>
            <person name="Zhu W."/>
        </authorList>
    </citation>
    <scope>NUCLEOTIDE SEQUENCE [LARGE SCALE GENOMIC DNA]</scope>
    <source>
        <strain evidence="5 6">573</strain>
    </source>
</reference>
<dbReference type="RefSeq" id="WP_207418370.1">
    <property type="nucleotide sequence ID" value="NZ_CP061177.1"/>
</dbReference>